<dbReference type="NCBIfam" id="NF041259">
    <property type="entry name" value="mono_DmmA_fam"/>
    <property type="match status" value="1"/>
</dbReference>
<evidence type="ECO:0000313" key="2">
    <source>
        <dbReference type="EMBL" id="MBC3477279.1"/>
    </source>
</evidence>
<comment type="caution">
    <text evidence="2">The sequence shown here is derived from an EMBL/GenBank/DDBJ whole genome shotgun (WGS) entry which is preliminary data.</text>
</comment>
<reference evidence="2 3" key="1">
    <citation type="journal article" date="2020" name="Microorganisms">
        <title>Reliable Identification of Environmental Pseudomonas Isolates Using the rpoD Gene.</title>
        <authorList>
            <consortium name="The Broad Institute Genome Sequencing Platform"/>
            <person name="Girard L."/>
            <person name="Lood C."/>
            <person name="Rokni-Zadeh H."/>
            <person name="van Noort V."/>
            <person name="Lavigne R."/>
            <person name="De Mot R."/>
        </authorList>
    </citation>
    <scope>NUCLEOTIDE SEQUENCE [LARGE SCALE GENOMIC DNA]</scope>
    <source>
        <strain evidence="2 3">RW7P2</strain>
    </source>
</reference>
<gene>
    <name evidence="2" type="ORF">HU747_16960</name>
</gene>
<organism evidence="2 3">
    <name type="scientific">Pseudomonas taiwanensis</name>
    <dbReference type="NCBI Taxonomy" id="470150"/>
    <lineage>
        <taxon>Bacteria</taxon>
        <taxon>Pseudomonadati</taxon>
        <taxon>Pseudomonadota</taxon>
        <taxon>Gammaproteobacteria</taxon>
        <taxon>Pseudomonadales</taxon>
        <taxon>Pseudomonadaceae</taxon>
        <taxon>Pseudomonas</taxon>
    </lineage>
</organism>
<evidence type="ECO:0000313" key="3">
    <source>
        <dbReference type="Proteomes" id="UP000628086"/>
    </source>
</evidence>
<accession>A0ABR6VA64</accession>
<sequence length="175" mass="18626">MSSAATDHPFSVPRYPCGDPNQAATTYLLVSQAPGRDESAAVASELGDAQAGHLALPDYADMAALQRALAQRLASAQVGLHLELRGDQAFVWPLHAQARAAGLQEDEITISSSAQGSRLVFCVHCTHCQPTGATPHLTCSHCGVVLEVRRHFSQRLGAYLGVCADADQPYKEVHP</sequence>
<dbReference type="Pfam" id="PF22289">
    <property type="entry name" value="DmmA-like_C"/>
    <property type="match status" value="1"/>
</dbReference>
<dbReference type="Proteomes" id="UP000628086">
    <property type="component" value="Unassembled WGS sequence"/>
</dbReference>
<feature type="domain" description="Dimethylamine monooxygenase subunit DmmA-like C-terminal" evidence="1">
    <location>
        <begin position="120"/>
        <end position="162"/>
    </location>
</feature>
<keyword evidence="3" id="KW-1185">Reference proteome</keyword>
<dbReference type="EMBL" id="JABWRS010000012">
    <property type="protein sequence ID" value="MBC3477279.1"/>
    <property type="molecule type" value="Genomic_DNA"/>
</dbReference>
<name>A0ABR6VA64_9PSED</name>
<evidence type="ECO:0000259" key="1">
    <source>
        <dbReference type="Pfam" id="PF22289"/>
    </source>
</evidence>
<proteinExistence type="predicted"/>
<dbReference type="RefSeq" id="WP_027906962.1">
    <property type="nucleotide sequence ID" value="NZ_JABWRR010000011.1"/>
</dbReference>
<protein>
    <recommendedName>
        <fullName evidence="1">Dimethylamine monooxygenase subunit DmmA-like C-terminal domain-containing protein</fullName>
    </recommendedName>
</protein>
<dbReference type="InterPro" id="IPR048037">
    <property type="entry name" value="DmmA-like_C"/>
</dbReference>